<dbReference type="AlphaFoldDB" id="A0A951QIJ2"/>
<dbReference type="Proteomes" id="UP000729701">
    <property type="component" value="Unassembled WGS sequence"/>
</dbReference>
<dbReference type="SUPFAM" id="SSF57783">
    <property type="entry name" value="Zinc beta-ribbon"/>
    <property type="match status" value="1"/>
</dbReference>
<reference evidence="2" key="1">
    <citation type="submission" date="2021-05" db="EMBL/GenBank/DDBJ databases">
        <authorList>
            <person name="Pietrasiak N."/>
            <person name="Ward R."/>
            <person name="Stajich J.E."/>
            <person name="Kurbessoian T."/>
        </authorList>
    </citation>
    <scope>NUCLEOTIDE SEQUENCE</scope>
    <source>
        <strain evidence="2">GSE-NOS-MK-12-04C</strain>
    </source>
</reference>
<dbReference type="InterPro" id="IPR015330">
    <property type="entry name" value="DNA_primase/pol_bifunc_N"/>
</dbReference>
<protein>
    <submittedName>
        <fullName evidence="2">Bifunctional DNA primase/polymerase</fullName>
    </submittedName>
</protein>
<evidence type="ECO:0000313" key="3">
    <source>
        <dbReference type="Proteomes" id="UP000729701"/>
    </source>
</evidence>
<dbReference type="Gene3D" id="3.90.580.10">
    <property type="entry name" value="Zinc finger, CHC2-type domain"/>
    <property type="match status" value="1"/>
</dbReference>
<gene>
    <name evidence="2" type="ORF">KME60_03545</name>
</gene>
<dbReference type="InterPro" id="IPR036977">
    <property type="entry name" value="DNA_primase_Znf_CHC2"/>
</dbReference>
<dbReference type="EMBL" id="JAHHGZ010000003">
    <property type="protein sequence ID" value="MBW4666531.1"/>
    <property type="molecule type" value="Genomic_DNA"/>
</dbReference>
<dbReference type="GO" id="GO:0008270">
    <property type="term" value="F:zinc ion binding"/>
    <property type="evidence" value="ECO:0007669"/>
    <property type="project" value="InterPro"/>
</dbReference>
<dbReference type="GO" id="GO:0003677">
    <property type="term" value="F:DNA binding"/>
    <property type="evidence" value="ECO:0007669"/>
    <property type="project" value="InterPro"/>
</dbReference>
<evidence type="ECO:0000313" key="2">
    <source>
        <dbReference type="EMBL" id="MBW4666531.1"/>
    </source>
</evidence>
<comment type="caution">
    <text evidence="2">The sequence shown here is derived from an EMBL/GenBank/DDBJ whole genome shotgun (WGS) entry which is preliminary data.</text>
</comment>
<sequence>MTYPFERLNNAFEIIEALNDVPDDWSLTPVWDKAPKRDNWQTEPKLDKGAIAALIFDGESKVSEKKRPYQYFASGYGLRTGEYSHGILAIDVDGDTALPILYRIGYKNETTVSWTSGKPGRFQVLFQIPDSHRQNLKDFRRKVITQWEGLECAKTTEVGKNGKTITKYIDGLEFRYNEAQSVIPPSRHPTTGAYKWINDPLFTEVAIASQWLLDFLDKIAVEPPVIANAVDWTQYKKTVAKGLSASTNLKDFLLFDVYPRLSPNQIFNWTGHNFKQVGKTLKGCPPWRQSASGTSFHVWQDKDGQWAWQDKQTGEGGGAIAYRHKLSGGNGKPRGKDFVAIVRELAGDAGLQLPHYVSDTIKIAETKIVHNEEEMIIAAANADILRWVVAGDETAQEKRDMITSLTEAWEHHFKTEVWGHLEPEARTQIKILLK</sequence>
<evidence type="ECO:0000259" key="1">
    <source>
        <dbReference type="Pfam" id="PF09250"/>
    </source>
</evidence>
<dbReference type="GO" id="GO:0006260">
    <property type="term" value="P:DNA replication"/>
    <property type="evidence" value="ECO:0007669"/>
    <property type="project" value="InterPro"/>
</dbReference>
<dbReference type="Pfam" id="PF09250">
    <property type="entry name" value="Prim-Pol"/>
    <property type="match status" value="1"/>
</dbReference>
<proteinExistence type="predicted"/>
<accession>A0A951QIJ2</accession>
<name>A0A951QIJ2_9CYAN</name>
<reference evidence="2" key="2">
    <citation type="journal article" date="2022" name="Microbiol. Resour. Announc.">
        <title>Metagenome Sequencing to Explore Phylogenomics of Terrestrial Cyanobacteria.</title>
        <authorList>
            <person name="Ward R.D."/>
            <person name="Stajich J.E."/>
            <person name="Johansen J.R."/>
            <person name="Huntemann M."/>
            <person name="Clum A."/>
            <person name="Foster B."/>
            <person name="Foster B."/>
            <person name="Roux S."/>
            <person name="Palaniappan K."/>
            <person name="Varghese N."/>
            <person name="Mukherjee S."/>
            <person name="Reddy T.B.K."/>
            <person name="Daum C."/>
            <person name="Copeland A."/>
            <person name="Chen I.A."/>
            <person name="Ivanova N.N."/>
            <person name="Kyrpides N.C."/>
            <person name="Shapiro N."/>
            <person name="Eloe-Fadrosh E.A."/>
            <person name="Pietrasiak N."/>
        </authorList>
    </citation>
    <scope>NUCLEOTIDE SEQUENCE</scope>
    <source>
        <strain evidence="2">GSE-NOS-MK-12-04C</strain>
    </source>
</reference>
<feature type="domain" description="DNA primase/polymerase bifunctional N-terminal" evidence="1">
    <location>
        <begin position="24"/>
        <end position="211"/>
    </location>
</feature>
<organism evidence="2 3">
    <name type="scientific">Cyanomargarita calcarea GSE-NOS-MK-12-04C</name>
    <dbReference type="NCBI Taxonomy" id="2839659"/>
    <lineage>
        <taxon>Bacteria</taxon>
        <taxon>Bacillati</taxon>
        <taxon>Cyanobacteriota</taxon>
        <taxon>Cyanophyceae</taxon>
        <taxon>Nostocales</taxon>
        <taxon>Cyanomargaritaceae</taxon>
        <taxon>Cyanomargarita</taxon>
    </lineage>
</organism>